<dbReference type="EMBL" id="JANRHH010000014">
    <property type="protein sequence ID" value="MDN4592859.1"/>
    <property type="molecule type" value="Genomic_DNA"/>
</dbReference>
<reference evidence="1" key="1">
    <citation type="submission" date="2022-08" db="EMBL/GenBank/DDBJ databases">
        <title>Polycladomyces zharkentsis sp. nov., a novel thermophilic CMC and starch-degrading bacterium isolated from a geothermal spring in Kazakhstan.</title>
        <authorList>
            <person name="Mashzhan A."/>
            <person name="Kistaubaeva A."/>
            <person name="Javier-Lopez R."/>
            <person name="Birkeland N.-K."/>
        </authorList>
    </citation>
    <scope>NUCLEOTIDE SEQUENCE</scope>
    <source>
        <strain evidence="1">KSR 13</strain>
    </source>
</reference>
<accession>A0ABT8IL20</accession>
<keyword evidence="2" id="KW-1185">Reference proteome</keyword>
<evidence type="ECO:0000313" key="2">
    <source>
        <dbReference type="Proteomes" id="UP001174196"/>
    </source>
</evidence>
<evidence type="ECO:0000313" key="1">
    <source>
        <dbReference type="EMBL" id="MDN4592859.1"/>
    </source>
</evidence>
<gene>
    <name evidence="1" type="ORF">NWF35_02820</name>
</gene>
<dbReference type="Proteomes" id="UP001174196">
    <property type="component" value="Unassembled WGS sequence"/>
</dbReference>
<organism evidence="1 2">
    <name type="scientific">Polycladomyces subterraneus</name>
    <dbReference type="NCBI Taxonomy" id="1016997"/>
    <lineage>
        <taxon>Bacteria</taxon>
        <taxon>Bacillati</taxon>
        <taxon>Bacillota</taxon>
        <taxon>Bacilli</taxon>
        <taxon>Bacillales</taxon>
        <taxon>Thermoactinomycetaceae</taxon>
        <taxon>Polycladomyces</taxon>
    </lineage>
</organism>
<protein>
    <submittedName>
        <fullName evidence="1">Uncharacterized protein</fullName>
    </submittedName>
</protein>
<name>A0ABT8IL20_9BACL</name>
<sequence length="132" mass="15197">MGKSKNGKRPTASSSLEAKWNYSFWLHVDPIVIGDCQDTEGNALRQKWIQSLEIPSGVDNFQRDDLIFNAFIHLVVSVVKESHHNRVTEKRFGRPIPFIFFIIGGYSLVEETIEANKPDILDDYMVYWNTAH</sequence>
<proteinExistence type="predicted"/>
<comment type="caution">
    <text evidence="1">The sequence shown here is derived from an EMBL/GenBank/DDBJ whole genome shotgun (WGS) entry which is preliminary data.</text>
</comment>